<dbReference type="EMBL" id="JAMSHJ010000002">
    <property type="protein sequence ID" value="KAI5439519.1"/>
    <property type="molecule type" value="Genomic_DNA"/>
</dbReference>
<dbReference type="AlphaFoldDB" id="A0A9D4YJB8"/>
<name>A0A9D4YJB8_PEA</name>
<keyword evidence="2" id="KW-1185">Reference proteome</keyword>
<proteinExistence type="predicted"/>
<dbReference type="Gramene" id="Psat02G0506300-T1">
    <property type="protein sequence ID" value="KAI5439519.1"/>
    <property type="gene ID" value="KIW84_025063"/>
</dbReference>
<sequence>MLSTPQILQPSQICIPFKRGVCFPKLFFKSQMYKCLANDGRICISKDVIFNELRFSYSSLFASSSTQTPSVRTHFISFPLSFSSLKTTPTSSSHLGGVSPTTSILNT</sequence>
<organism evidence="1 2">
    <name type="scientific">Pisum sativum</name>
    <name type="common">Garden pea</name>
    <name type="synonym">Lathyrus oleraceus</name>
    <dbReference type="NCBI Taxonomy" id="3888"/>
    <lineage>
        <taxon>Eukaryota</taxon>
        <taxon>Viridiplantae</taxon>
        <taxon>Streptophyta</taxon>
        <taxon>Embryophyta</taxon>
        <taxon>Tracheophyta</taxon>
        <taxon>Spermatophyta</taxon>
        <taxon>Magnoliopsida</taxon>
        <taxon>eudicotyledons</taxon>
        <taxon>Gunneridae</taxon>
        <taxon>Pentapetalae</taxon>
        <taxon>rosids</taxon>
        <taxon>fabids</taxon>
        <taxon>Fabales</taxon>
        <taxon>Fabaceae</taxon>
        <taxon>Papilionoideae</taxon>
        <taxon>50 kb inversion clade</taxon>
        <taxon>NPAAA clade</taxon>
        <taxon>Hologalegina</taxon>
        <taxon>IRL clade</taxon>
        <taxon>Fabeae</taxon>
        <taxon>Lathyrus</taxon>
    </lineage>
</organism>
<gene>
    <name evidence="1" type="ORF">KIW84_025063</name>
</gene>
<evidence type="ECO:0000313" key="1">
    <source>
        <dbReference type="EMBL" id="KAI5439519.1"/>
    </source>
</evidence>
<protein>
    <submittedName>
        <fullName evidence="1">Uncharacterized protein</fullName>
    </submittedName>
</protein>
<dbReference type="Proteomes" id="UP001058974">
    <property type="component" value="Chromosome 2"/>
</dbReference>
<evidence type="ECO:0000313" key="2">
    <source>
        <dbReference type="Proteomes" id="UP001058974"/>
    </source>
</evidence>
<reference evidence="1 2" key="1">
    <citation type="journal article" date="2022" name="Nat. Genet.">
        <title>Improved pea reference genome and pan-genome highlight genomic features and evolutionary characteristics.</title>
        <authorList>
            <person name="Yang T."/>
            <person name="Liu R."/>
            <person name="Luo Y."/>
            <person name="Hu S."/>
            <person name="Wang D."/>
            <person name="Wang C."/>
            <person name="Pandey M.K."/>
            <person name="Ge S."/>
            <person name="Xu Q."/>
            <person name="Li N."/>
            <person name="Li G."/>
            <person name="Huang Y."/>
            <person name="Saxena R.K."/>
            <person name="Ji Y."/>
            <person name="Li M."/>
            <person name="Yan X."/>
            <person name="He Y."/>
            <person name="Liu Y."/>
            <person name="Wang X."/>
            <person name="Xiang C."/>
            <person name="Varshney R.K."/>
            <person name="Ding H."/>
            <person name="Gao S."/>
            <person name="Zong X."/>
        </authorList>
    </citation>
    <scope>NUCLEOTIDE SEQUENCE [LARGE SCALE GENOMIC DNA]</scope>
    <source>
        <strain evidence="1 2">cv. Zhongwan 6</strain>
    </source>
</reference>
<comment type="caution">
    <text evidence="1">The sequence shown here is derived from an EMBL/GenBank/DDBJ whole genome shotgun (WGS) entry which is preliminary data.</text>
</comment>
<accession>A0A9D4YJB8</accession>